<sequence>GQPGPKRARRSRAPGAPGPGRQRDRTAGRSVDPRRSALARWVGGTPLSARGGGADRGRRGRLGDRRHGGDGDHRVLGARGRAALRLVHPV</sequence>
<dbReference type="AlphaFoldDB" id="A0A6J4U6H8"/>
<organism evidence="2">
    <name type="scientific">uncultured Thermomicrobiales bacterium</name>
    <dbReference type="NCBI Taxonomy" id="1645740"/>
    <lineage>
        <taxon>Bacteria</taxon>
        <taxon>Pseudomonadati</taxon>
        <taxon>Thermomicrobiota</taxon>
        <taxon>Thermomicrobia</taxon>
        <taxon>Thermomicrobiales</taxon>
        <taxon>environmental samples</taxon>
    </lineage>
</organism>
<reference evidence="2" key="1">
    <citation type="submission" date="2020-02" db="EMBL/GenBank/DDBJ databases">
        <authorList>
            <person name="Meier V. D."/>
        </authorList>
    </citation>
    <scope>NUCLEOTIDE SEQUENCE</scope>
    <source>
        <strain evidence="2">AVDCRST_MAG19</strain>
    </source>
</reference>
<dbReference type="EMBL" id="CADCWL010000001">
    <property type="protein sequence ID" value="CAA9541663.1"/>
    <property type="molecule type" value="Genomic_DNA"/>
</dbReference>
<evidence type="ECO:0000256" key="1">
    <source>
        <dbReference type="SAM" id="MobiDB-lite"/>
    </source>
</evidence>
<feature type="non-terminal residue" evidence="2">
    <location>
        <position position="90"/>
    </location>
</feature>
<feature type="compositionally biased region" description="Basic residues" evidence="1">
    <location>
        <begin position="1"/>
        <end position="12"/>
    </location>
</feature>
<proteinExistence type="predicted"/>
<feature type="compositionally biased region" description="Basic and acidic residues" evidence="1">
    <location>
        <begin position="21"/>
        <end position="35"/>
    </location>
</feature>
<evidence type="ECO:0000313" key="2">
    <source>
        <dbReference type="EMBL" id="CAA9541663.1"/>
    </source>
</evidence>
<protein>
    <submittedName>
        <fullName evidence="2">Uncharacterized protein</fullName>
    </submittedName>
</protein>
<gene>
    <name evidence="2" type="ORF">AVDCRST_MAG19-1571</name>
</gene>
<name>A0A6J4U6H8_9BACT</name>
<feature type="region of interest" description="Disordered" evidence="1">
    <location>
        <begin position="1"/>
        <end position="76"/>
    </location>
</feature>
<feature type="compositionally biased region" description="Basic and acidic residues" evidence="1">
    <location>
        <begin position="53"/>
        <end position="75"/>
    </location>
</feature>
<accession>A0A6J4U6H8</accession>
<feature type="non-terminal residue" evidence="2">
    <location>
        <position position="1"/>
    </location>
</feature>